<keyword evidence="5" id="KW-1185">Reference proteome</keyword>
<keyword evidence="1" id="KW-0862">Zinc</keyword>
<sequence length="108" mass="12043">MRSPRRRVERGYNRPPTPTSAVVCFNCNGVGHVAKQCPSPQRRGGEGSADGADNAPSRVQEDAAERKKREISEPPAAERHAHLQIVWLQPLLFTVYRHVLCLVNHVLP</sequence>
<dbReference type="SMART" id="SM00343">
    <property type="entry name" value="ZnF_C2HC"/>
    <property type="match status" value="1"/>
</dbReference>
<name>A0AA36H4S2_CYLNA</name>
<dbReference type="GO" id="GO:0008270">
    <property type="term" value="F:zinc ion binding"/>
    <property type="evidence" value="ECO:0007669"/>
    <property type="project" value="UniProtKB-KW"/>
</dbReference>
<dbReference type="Proteomes" id="UP001176961">
    <property type="component" value="Unassembled WGS sequence"/>
</dbReference>
<accession>A0AA36H4S2</accession>
<dbReference type="GO" id="GO:0019899">
    <property type="term" value="F:enzyme binding"/>
    <property type="evidence" value="ECO:0007669"/>
    <property type="project" value="UniProtKB-ARBA"/>
</dbReference>
<evidence type="ECO:0000256" key="1">
    <source>
        <dbReference type="PROSITE-ProRule" id="PRU00047"/>
    </source>
</evidence>
<feature type="compositionally biased region" description="Basic and acidic residues" evidence="2">
    <location>
        <begin position="59"/>
        <end position="77"/>
    </location>
</feature>
<comment type="caution">
    <text evidence="4">The sequence shown here is derived from an EMBL/GenBank/DDBJ whole genome shotgun (WGS) entry which is preliminary data.</text>
</comment>
<gene>
    <name evidence="4" type="ORF">CYNAS_LOCUS15930</name>
</gene>
<organism evidence="4 5">
    <name type="scientific">Cylicocyclus nassatus</name>
    <name type="common">Nematode worm</name>
    <dbReference type="NCBI Taxonomy" id="53992"/>
    <lineage>
        <taxon>Eukaryota</taxon>
        <taxon>Metazoa</taxon>
        <taxon>Ecdysozoa</taxon>
        <taxon>Nematoda</taxon>
        <taxon>Chromadorea</taxon>
        <taxon>Rhabditida</taxon>
        <taxon>Rhabditina</taxon>
        <taxon>Rhabditomorpha</taxon>
        <taxon>Strongyloidea</taxon>
        <taxon>Strongylidae</taxon>
        <taxon>Cylicocyclus</taxon>
    </lineage>
</organism>
<evidence type="ECO:0000313" key="5">
    <source>
        <dbReference type="Proteomes" id="UP001176961"/>
    </source>
</evidence>
<evidence type="ECO:0000259" key="3">
    <source>
        <dbReference type="PROSITE" id="PS50158"/>
    </source>
</evidence>
<feature type="non-terminal residue" evidence="4">
    <location>
        <position position="108"/>
    </location>
</feature>
<feature type="region of interest" description="Disordered" evidence="2">
    <location>
        <begin position="35"/>
        <end position="77"/>
    </location>
</feature>
<dbReference type="Pfam" id="PF00098">
    <property type="entry name" value="zf-CCHC"/>
    <property type="match status" value="1"/>
</dbReference>
<protein>
    <recommendedName>
        <fullName evidence="3">CCHC-type domain-containing protein</fullName>
    </recommendedName>
</protein>
<dbReference type="GO" id="GO:0003676">
    <property type="term" value="F:nucleic acid binding"/>
    <property type="evidence" value="ECO:0007669"/>
    <property type="project" value="InterPro"/>
</dbReference>
<evidence type="ECO:0000256" key="2">
    <source>
        <dbReference type="SAM" id="MobiDB-lite"/>
    </source>
</evidence>
<reference evidence="4" key="1">
    <citation type="submission" date="2023-07" db="EMBL/GenBank/DDBJ databases">
        <authorList>
            <consortium name="CYATHOMIX"/>
        </authorList>
    </citation>
    <scope>NUCLEOTIDE SEQUENCE</scope>
    <source>
        <strain evidence="4">N/A</strain>
    </source>
</reference>
<dbReference type="AlphaFoldDB" id="A0AA36H4S2"/>
<proteinExistence type="predicted"/>
<dbReference type="InterPro" id="IPR036875">
    <property type="entry name" value="Znf_CCHC_sf"/>
</dbReference>
<dbReference type="Gene3D" id="4.10.60.10">
    <property type="entry name" value="Zinc finger, CCHC-type"/>
    <property type="match status" value="1"/>
</dbReference>
<dbReference type="InterPro" id="IPR001878">
    <property type="entry name" value="Znf_CCHC"/>
</dbReference>
<feature type="domain" description="CCHC-type" evidence="3">
    <location>
        <begin position="24"/>
        <end position="39"/>
    </location>
</feature>
<dbReference type="SUPFAM" id="SSF57756">
    <property type="entry name" value="Retrovirus zinc finger-like domains"/>
    <property type="match status" value="1"/>
</dbReference>
<dbReference type="GO" id="GO:0005737">
    <property type="term" value="C:cytoplasm"/>
    <property type="evidence" value="ECO:0007669"/>
    <property type="project" value="UniProtKB-ARBA"/>
</dbReference>
<dbReference type="EMBL" id="CATQJL010000305">
    <property type="protein sequence ID" value="CAJ0603947.1"/>
    <property type="molecule type" value="Genomic_DNA"/>
</dbReference>
<dbReference type="PROSITE" id="PS50158">
    <property type="entry name" value="ZF_CCHC"/>
    <property type="match status" value="1"/>
</dbReference>
<keyword evidence="1" id="KW-0863">Zinc-finger</keyword>
<keyword evidence="1" id="KW-0479">Metal-binding</keyword>
<evidence type="ECO:0000313" key="4">
    <source>
        <dbReference type="EMBL" id="CAJ0603947.1"/>
    </source>
</evidence>